<reference evidence="2" key="1">
    <citation type="journal article" date="2019" name="Int. J. Syst. Evol. Microbiol.">
        <title>The Global Catalogue of Microorganisms (GCM) 10K type strain sequencing project: providing services to taxonomists for standard genome sequencing and annotation.</title>
        <authorList>
            <consortium name="The Broad Institute Genomics Platform"/>
            <consortium name="The Broad Institute Genome Sequencing Center for Infectious Disease"/>
            <person name="Wu L."/>
            <person name="Ma J."/>
        </authorList>
    </citation>
    <scope>NUCLEOTIDE SEQUENCE [LARGE SCALE GENOMIC DNA]</scope>
    <source>
        <strain evidence="2">CGMCC 4.7204</strain>
    </source>
</reference>
<protein>
    <recommendedName>
        <fullName evidence="3">DUF4351 domain-containing protein</fullName>
    </recommendedName>
</protein>
<organism evidence="1 2">
    <name type="scientific">Nocardia rhizosphaerae</name>
    <dbReference type="NCBI Taxonomy" id="1691571"/>
    <lineage>
        <taxon>Bacteria</taxon>
        <taxon>Bacillati</taxon>
        <taxon>Actinomycetota</taxon>
        <taxon>Actinomycetes</taxon>
        <taxon>Mycobacteriales</taxon>
        <taxon>Nocardiaceae</taxon>
        <taxon>Nocardia</taxon>
    </lineage>
</organism>
<dbReference type="EMBL" id="JBHSBA010000006">
    <property type="protein sequence ID" value="MFC4126036.1"/>
    <property type="molecule type" value="Genomic_DNA"/>
</dbReference>
<comment type="caution">
    <text evidence="1">The sequence shown here is derived from an EMBL/GenBank/DDBJ whole genome shotgun (WGS) entry which is preliminary data.</text>
</comment>
<evidence type="ECO:0008006" key="3">
    <source>
        <dbReference type="Google" id="ProtNLM"/>
    </source>
</evidence>
<sequence>MTTAERISAEAEARGEARGRAEPLIEQLIMKFGAVPAAVAARIRAGSMDQLREWIRRVLTVDTIDEVFA</sequence>
<evidence type="ECO:0000313" key="1">
    <source>
        <dbReference type="EMBL" id="MFC4126036.1"/>
    </source>
</evidence>
<gene>
    <name evidence="1" type="ORF">ACFOW8_13965</name>
</gene>
<proteinExistence type="predicted"/>
<dbReference type="Proteomes" id="UP001595767">
    <property type="component" value="Unassembled WGS sequence"/>
</dbReference>
<accession>A0ABV8L653</accession>
<evidence type="ECO:0000313" key="2">
    <source>
        <dbReference type="Proteomes" id="UP001595767"/>
    </source>
</evidence>
<dbReference type="RefSeq" id="WP_378551006.1">
    <property type="nucleotide sequence ID" value="NZ_JBHSBA010000006.1"/>
</dbReference>
<name>A0ABV8L653_9NOCA</name>
<keyword evidence="2" id="KW-1185">Reference proteome</keyword>